<feature type="non-terminal residue" evidence="14">
    <location>
        <position position="245"/>
    </location>
</feature>
<dbReference type="AlphaFoldDB" id="A0A1Y2FVH7"/>
<evidence type="ECO:0000313" key="15">
    <source>
        <dbReference type="Proteomes" id="UP000193685"/>
    </source>
</evidence>
<evidence type="ECO:0000256" key="6">
    <source>
        <dbReference type="ARBA" id="ARBA00023140"/>
    </source>
</evidence>
<keyword evidence="15" id="KW-1185">Reference proteome</keyword>
<dbReference type="GO" id="GO:0016560">
    <property type="term" value="P:protein import into peroxisome matrix, docking"/>
    <property type="evidence" value="ECO:0007669"/>
    <property type="project" value="UniProtKB-UniRule"/>
</dbReference>
<gene>
    <name evidence="14" type="ORF">BCR37DRAFT_331861</name>
</gene>
<comment type="caution">
    <text evidence="14">The sequence shown here is derived from an EMBL/GenBank/DDBJ whole genome shotgun (WGS) entry which is preliminary data.</text>
</comment>
<dbReference type="GO" id="GO:1990429">
    <property type="term" value="C:peroxisomal importomer complex"/>
    <property type="evidence" value="ECO:0007669"/>
    <property type="project" value="TreeGrafter"/>
</dbReference>
<dbReference type="GO" id="GO:0005102">
    <property type="term" value="F:signaling receptor binding"/>
    <property type="evidence" value="ECO:0007669"/>
    <property type="project" value="TreeGrafter"/>
</dbReference>
<dbReference type="GO" id="GO:0005778">
    <property type="term" value="C:peroxisomal membrane"/>
    <property type="evidence" value="ECO:0007669"/>
    <property type="project" value="UniProtKB-SubCell"/>
</dbReference>
<dbReference type="EMBL" id="MCFI01000001">
    <property type="protein sequence ID" value="ORY87988.1"/>
    <property type="molecule type" value="Genomic_DNA"/>
</dbReference>
<evidence type="ECO:0000256" key="10">
    <source>
        <dbReference type="RuleBase" id="RU367032"/>
    </source>
</evidence>
<evidence type="ECO:0000256" key="5">
    <source>
        <dbReference type="ARBA" id="ARBA00023136"/>
    </source>
</evidence>
<evidence type="ECO:0000313" key="14">
    <source>
        <dbReference type="EMBL" id="ORY87988.1"/>
    </source>
</evidence>
<dbReference type="Pfam" id="PF04695">
    <property type="entry name" value="Pex14_N"/>
    <property type="match status" value="1"/>
</dbReference>
<proteinExistence type="inferred from homology"/>
<dbReference type="PANTHER" id="PTHR23058:SF0">
    <property type="entry name" value="PEROXISOMAL MEMBRANE PROTEIN PEX14"/>
    <property type="match status" value="1"/>
</dbReference>
<feature type="region of interest" description="Disordered" evidence="12">
    <location>
        <begin position="38"/>
        <end position="74"/>
    </location>
</feature>
<dbReference type="OrthoDB" id="5549158at2759"/>
<accession>A0A1Y2FVH7</accession>
<evidence type="ECO:0000256" key="4">
    <source>
        <dbReference type="ARBA" id="ARBA00023010"/>
    </source>
</evidence>
<name>A0A1Y2FVH7_PROLT</name>
<dbReference type="GeneID" id="63783640"/>
<feature type="coiled-coil region" evidence="11">
    <location>
        <begin position="178"/>
        <end position="241"/>
    </location>
</feature>
<feature type="compositionally biased region" description="Low complexity" evidence="12">
    <location>
        <begin position="38"/>
        <end position="58"/>
    </location>
</feature>
<feature type="non-terminal residue" evidence="14">
    <location>
        <position position="1"/>
    </location>
</feature>
<evidence type="ECO:0000256" key="1">
    <source>
        <dbReference type="ARBA" id="ARBA00005443"/>
    </source>
</evidence>
<sequence>DDLVSSAVTFLQDPKVADAPLAKRIAFLESKGLSPQQVQQALQRAQDAAPPAATGASQESTGYAPARPPTLPYASYAQGQAGNSLIAAQPPALPQRDWRDWFIMAVVSGGLSWAVYHTAKRYILPLVQPPNISQLEEDKNALAAQFDQVQEMLSMLQTDAAEQKQAMTTQQEKVDKCLKEVETTVEDVRDKADRRETDIRRLGLELDQIRELIPKALESVKHAQTESLNELNNELRSLKTLLQNR</sequence>
<reference evidence="14 15" key="1">
    <citation type="submission" date="2016-07" db="EMBL/GenBank/DDBJ databases">
        <title>Pervasive Adenine N6-methylation of Active Genes in Fungi.</title>
        <authorList>
            <consortium name="DOE Joint Genome Institute"/>
            <person name="Mondo S.J."/>
            <person name="Dannebaum R.O."/>
            <person name="Kuo R.C."/>
            <person name="Labutti K."/>
            <person name="Haridas S."/>
            <person name="Kuo A."/>
            <person name="Salamov A."/>
            <person name="Ahrendt S.R."/>
            <person name="Lipzen A."/>
            <person name="Sullivan W."/>
            <person name="Andreopoulos W.B."/>
            <person name="Clum A."/>
            <person name="Lindquist E."/>
            <person name="Daum C."/>
            <person name="Ramamoorthy G.K."/>
            <person name="Gryganskyi A."/>
            <person name="Culley D."/>
            <person name="Magnuson J.K."/>
            <person name="James T.Y."/>
            <person name="O'Malley M.A."/>
            <person name="Stajich J.E."/>
            <person name="Spatafora J.W."/>
            <person name="Visel A."/>
            <person name="Grigoriev I.V."/>
        </authorList>
    </citation>
    <scope>NUCLEOTIDE SEQUENCE [LARGE SCALE GENOMIC DNA]</scope>
    <source>
        <strain evidence="14 15">12-1054</strain>
    </source>
</reference>
<keyword evidence="2 10" id="KW-0813">Transport</keyword>
<evidence type="ECO:0000256" key="8">
    <source>
        <dbReference type="ARBA" id="ARBA00029691"/>
    </source>
</evidence>
<keyword evidence="3 10" id="KW-0653">Protein transport</keyword>
<organism evidence="14 15">
    <name type="scientific">Protomyces lactucae-debilis</name>
    <dbReference type="NCBI Taxonomy" id="2754530"/>
    <lineage>
        <taxon>Eukaryota</taxon>
        <taxon>Fungi</taxon>
        <taxon>Dikarya</taxon>
        <taxon>Ascomycota</taxon>
        <taxon>Taphrinomycotina</taxon>
        <taxon>Taphrinomycetes</taxon>
        <taxon>Taphrinales</taxon>
        <taxon>Protomycetaceae</taxon>
        <taxon>Protomyces</taxon>
    </lineage>
</organism>
<dbReference type="InterPro" id="IPR025655">
    <property type="entry name" value="PEX14"/>
</dbReference>
<keyword evidence="4" id="KW-0811">Translocation</keyword>
<dbReference type="Gene3D" id="1.10.10.10">
    <property type="entry name" value="Winged helix-like DNA-binding domain superfamily/Winged helix DNA-binding domain"/>
    <property type="match status" value="1"/>
</dbReference>
<dbReference type="OMA" id="YNQWQPP"/>
<evidence type="ECO:0000259" key="13">
    <source>
        <dbReference type="Pfam" id="PF04695"/>
    </source>
</evidence>
<dbReference type="InterPro" id="IPR006785">
    <property type="entry name" value="Pex14_N"/>
</dbReference>
<dbReference type="STRING" id="56484.A0A1Y2FVH7"/>
<dbReference type="InterPro" id="IPR036388">
    <property type="entry name" value="WH-like_DNA-bd_sf"/>
</dbReference>
<dbReference type="RefSeq" id="XP_040728483.1">
    <property type="nucleotide sequence ID" value="XM_040867041.1"/>
</dbReference>
<evidence type="ECO:0000256" key="3">
    <source>
        <dbReference type="ARBA" id="ARBA00022927"/>
    </source>
</evidence>
<evidence type="ECO:0000256" key="11">
    <source>
        <dbReference type="SAM" id="Coils"/>
    </source>
</evidence>
<feature type="domain" description="Peroxisome membrane anchor protein Pex14p N-terminal" evidence="13">
    <location>
        <begin position="2"/>
        <end position="44"/>
    </location>
</feature>
<keyword evidence="5 10" id="KW-0472">Membrane</keyword>
<evidence type="ECO:0000256" key="9">
    <source>
        <dbReference type="ARBA" id="ARBA00046271"/>
    </source>
</evidence>
<keyword evidence="11" id="KW-0175">Coiled coil</keyword>
<comment type="similarity">
    <text evidence="1 10">Belongs to the peroxin-14 family.</text>
</comment>
<protein>
    <recommendedName>
        <fullName evidence="7 10">Peroxisomal membrane protein PEX14</fullName>
    </recommendedName>
    <alternativeName>
        <fullName evidence="8 10">Peroxin-14</fullName>
    </alternativeName>
</protein>
<comment type="function">
    <text evidence="10">Component of the PEX13-PEX14 docking complex, a translocon channel that specifically mediates the import of peroxisomal cargo proteins bound to PEX5 receptor. The PEX13-PEX14 docking complex forms a large import pore which can be opened to a diameter of about 9 nm. Mechanistically, PEX5 receptor along with cargo proteins associates with the PEX14 subunit of the PEX13-PEX14 docking complex in the cytosol, leading to the insertion of the receptor into the organelle membrane with the concomitant translocation of the cargo into the peroxisome matrix.</text>
</comment>
<comment type="subcellular location">
    <subcellularLocation>
        <location evidence="9 10">Peroxisome membrane</location>
    </subcellularLocation>
</comment>
<dbReference type="PANTHER" id="PTHR23058">
    <property type="entry name" value="PEROXISOMAL MEMBRANE PROTEIN PEX14"/>
    <property type="match status" value="1"/>
</dbReference>
<evidence type="ECO:0000256" key="12">
    <source>
        <dbReference type="SAM" id="MobiDB-lite"/>
    </source>
</evidence>
<evidence type="ECO:0000256" key="2">
    <source>
        <dbReference type="ARBA" id="ARBA00022448"/>
    </source>
</evidence>
<dbReference type="Proteomes" id="UP000193685">
    <property type="component" value="Unassembled WGS sequence"/>
</dbReference>
<evidence type="ECO:0000256" key="7">
    <source>
        <dbReference type="ARBA" id="ARBA00029502"/>
    </source>
</evidence>
<keyword evidence="6 10" id="KW-0576">Peroxisome</keyword>